<dbReference type="InterPro" id="IPR036388">
    <property type="entry name" value="WH-like_DNA-bd_sf"/>
</dbReference>
<dbReference type="InterPro" id="IPR001845">
    <property type="entry name" value="HTH_ArsR_DNA-bd_dom"/>
</dbReference>
<dbReference type="Pfam" id="PF01022">
    <property type="entry name" value="HTH_5"/>
    <property type="match status" value="1"/>
</dbReference>
<organism evidence="5 6">
    <name type="scientific">Lentibacillus kimchii</name>
    <dbReference type="NCBI Taxonomy" id="1542911"/>
    <lineage>
        <taxon>Bacteria</taxon>
        <taxon>Bacillati</taxon>
        <taxon>Bacillota</taxon>
        <taxon>Bacilli</taxon>
        <taxon>Bacillales</taxon>
        <taxon>Bacillaceae</taxon>
        <taxon>Lentibacillus</taxon>
    </lineage>
</organism>
<keyword evidence="3" id="KW-0804">Transcription</keyword>
<dbReference type="InterPro" id="IPR051081">
    <property type="entry name" value="HTH_MetalResp_TranReg"/>
</dbReference>
<dbReference type="EMBL" id="JBHTGR010000006">
    <property type="protein sequence ID" value="MFC7746445.1"/>
    <property type="molecule type" value="Genomic_DNA"/>
</dbReference>
<dbReference type="Proteomes" id="UP001596620">
    <property type="component" value="Unassembled WGS sequence"/>
</dbReference>
<gene>
    <name evidence="5" type="ORF">ACFQU8_04215</name>
</gene>
<dbReference type="SUPFAM" id="SSF46785">
    <property type="entry name" value="Winged helix' DNA-binding domain"/>
    <property type="match status" value="1"/>
</dbReference>
<proteinExistence type="predicted"/>
<accession>A0ABW2UT63</accession>
<evidence type="ECO:0000256" key="2">
    <source>
        <dbReference type="ARBA" id="ARBA00023125"/>
    </source>
</evidence>
<dbReference type="InterPro" id="IPR011991">
    <property type="entry name" value="ArsR-like_HTH"/>
</dbReference>
<protein>
    <submittedName>
        <fullName evidence="5">ArsR/SmtB family transcription factor</fullName>
    </submittedName>
</protein>
<reference evidence="6" key="1">
    <citation type="journal article" date="2019" name="Int. J. Syst. Evol. Microbiol.">
        <title>The Global Catalogue of Microorganisms (GCM) 10K type strain sequencing project: providing services to taxonomists for standard genome sequencing and annotation.</title>
        <authorList>
            <consortium name="The Broad Institute Genomics Platform"/>
            <consortium name="The Broad Institute Genome Sequencing Center for Infectious Disease"/>
            <person name="Wu L."/>
            <person name="Ma J."/>
        </authorList>
    </citation>
    <scope>NUCLEOTIDE SEQUENCE [LARGE SCALE GENOMIC DNA]</scope>
    <source>
        <strain evidence="6">JCM 30234</strain>
    </source>
</reference>
<dbReference type="SMART" id="SM00418">
    <property type="entry name" value="HTH_ARSR"/>
    <property type="match status" value="1"/>
</dbReference>
<dbReference type="InterPro" id="IPR036390">
    <property type="entry name" value="WH_DNA-bd_sf"/>
</dbReference>
<dbReference type="PROSITE" id="PS50987">
    <property type="entry name" value="HTH_ARSR_2"/>
    <property type="match status" value="1"/>
</dbReference>
<evidence type="ECO:0000259" key="4">
    <source>
        <dbReference type="PROSITE" id="PS50987"/>
    </source>
</evidence>
<sequence>MQTVDLDLKVKFLHGFSHKVRIQILDSIQEGEKTVSEIMSDVQGSQSNISQHLACLRGCGLIAGRQEGKFMYYRLRNDQIRELLDMFDDVLTDVESDVITCESDVAE</sequence>
<evidence type="ECO:0000313" key="6">
    <source>
        <dbReference type="Proteomes" id="UP001596620"/>
    </source>
</evidence>
<name>A0ABW2UT63_9BACI</name>
<feature type="domain" description="HTH arsR-type" evidence="4">
    <location>
        <begin position="1"/>
        <end position="95"/>
    </location>
</feature>
<dbReference type="PRINTS" id="PR00778">
    <property type="entry name" value="HTHARSR"/>
</dbReference>
<dbReference type="Gene3D" id="1.10.10.10">
    <property type="entry name" value="Winged helix-like DNA-binding domain superfamily/Winged helix DNA-binding domain"/>
    <property type="match status" value="1"/>
</dbReference>
<evidence type="ECO:0000256" key="3">
    <source>
        <dbReference type="ARBA" id="ARBA00023163"/>
    </source>
</evidence>
<dbReference type="PANTHER" id="PTHR33154:SF36">
    <property type="entry name" value="TRANSCRIPTIONAL REGULATOR"/>
    <property type="match status" value="1"/>
</dbReference>
<keyword evidence="6" id="KW-1185">Reference proteome</keyword>
<keyword evidence="2" id="KW-0238">DNA-binding</keyword>
<comment type="caution">
    <text evidence="5">The sequence shown here is derived from an EMBL/GenBank/DDBJ whole genome shotgun (WGS) entry which is preliminary data.</text>
</comment>
<dbReference type="RefSeq" id="WP_382357935.1">
    <property type="nucleotide sequence ID" value="NZ_JBHTGR010000006.1"/>
</dbReference>
<evidence type="ECO:0000313" key="5">
    <source>
        <dbReference type="EMBL" id="MFC7746445.1"/>
    </source>
</evidence>
<evidence type="ECO:0000256" key="1">
    <source>
        <dbReference type="ARBA" id="ARBA00023015"/>
    </source>
</evidence>
<dbReference type="CDD" id="cd00090">
    <property type="entry name" value="HTH_ARSR"/>
    <property type="match status" value="1"/>
</dbReference>
<dbReference type="NCBIfam" id="NF033788">
    <property type="entry name" value="HTH_metalloreg"/>
    <property type="match status" value="1"/>
</dbReference>
<dbReference type="PANTHER" id="PTHR33154">
    <property type="entry name" value="TRANSCRIPTIONAL REGULATOR, ARSR FAMILY"/>
    <property type="match status" value="1"/>
</dbReference>
<keyword evidence="1" id="KW-0805">Transcription regulation</keyword>